<dbReference type="Proteomes" id="UP000814353">
    <property type="component" value="Unassembled WGS sequence"/>
</dbReference>
<dbReference type="Pfam" id="PF04389">
    <property type="entry name" value="Peptidase_M28"/>
    <property type="match status" value="1"/>
</dbReference>
<dbReference type="PANTHER" id="PTHR12147:SF26">
    <property type="entry name" value="PEPTIDASE M28 DOMAIN-CONTAINING PROTEIN"/>
    <property type="match status" value="1"/>
</dbReference>
<evidence type="ECO:0000259" key="2">
    <source>
        <dbReference type="Pfam" id="PF04389"/>
    </source>
</evidence>
<proteinExistence type="predicted"/>
<dbReference type="GO" id="GO:0006508">
    <property type="term" value="P:proteolysis"/>
    <property type="evidence" value="ECO:0007669"/>
    <property type="project" value="InterPro"/>
</dbReference>
<protein>
    <submittedName>
        <fullName evidence="3">M28 family peptidase</fullName>
    </submittedName>
</protein>
<dbReference type="Gene3D" id="3.40.630.10">
    <property type="entry name" value="Zn peptidases"/>
    <property type="match status" value="1"/>
</dbReference>
<keyword evidence="1" id="KW-1133">Transmembrane helix</keyword>
<gene>
    <name evidence="3" type="ORF">H1D44_06290</name>
    <name evidence="4" type="ORF">HOP48_08990</name>
</gene>
<name>A0A7V9VZZ3_9GAMM</name>
<comment type="caution">
    <text evidence="3">The sequence shown here is derived from an EMBL/GenBank/DDBJ whole genome shotgun (WGS) entry which is preliminary data.</text>
</comment>
<evidence type="ECO:0000313" key="6">
    <source>
        <dbReference type="Proteomes" id="UP000814353"/>
    </source>
</evidence>
<reference evidence="4 6" key="1">
    <citation type="submission" date="2020-05" db="EMBL/GenBank/DDBJ databases">
        <title>Comparative genomic analysis of denitrifying bacteria from Halomonas genus.</title>
        <authorList>
            <person name="Wang L."/>
            <person name="Shao Z."/>
        </authorList>
    </citation>
    <scope>NUCLEOTIDE SEQUENCE [LARGE SCALE GENOMIC DNA]</scope>
    <source>
        <strain evidence="4 6">DSM 17331</strain>
    </source>
</reference>
<dbReference type="Proteomes" id="UP000518091">
    <property type="component" value="Unassembled WGS sequence"/>
</dbReference>
<organism evidence="3 5">
    <name type="scientific">Billgrantia kenyensis</name>
    <dbReference type="NCBI Taxonomy" id="321266"/>
    <lineage>
        <taxon>Bacteria</taxon>
        <taxon>Pseudomonadati</taxon>
        <taxon>Pseudomonadota</taxon>
        <taxon>Gammaproteobacteria</taxon>
        <taxon>Oceanospirillales</taxon>
        <taxon>Halomonadaceae</taxon>
        <taxon>Billgrantia</taxon>
    </lineage>
</organism>
<keyword evidence="1" id="KW-0812">Transmembrane</keyword>
<keyword evidence="1" id="KW-0472">Membrane</keyword>
<feature type="domain" description="Peptidase M28" evidence="2">
    <location>
        <begin position="110"/>
        <end position="328"/>
    </location>
</feature>
<accession>A0A7V9VZZ3</accession>
<feature type="transmembrane region" description="Helical" evidence="1">
    <location>
        <begin position="12"/>
        <end position="30"/>
    </location>
</feature>
<dbReference type="AlphaFoldDB" id="A0A7V9VZZ3"/>
<evidence type="ECO:0000256" key="1">
    <source>
        <dbReference type="SAM" id="Phobius"/>
    </source>
</evidence>
<keyword evidence="6" id="KW-1185">Reference proteome</keyword>
<dbReference type="InterPro" id="IPR007484">
    <property type="entry name" value="Peptidase_M28"/>
</dbReference>
<sequence length="336" mass="37441">MRRRHSLPTKLLGALGLIVLLAVGGGYWWMLHVPGSSFQGEPPPLGAEGEMLQERLHRHVRVLADEIGERHYWRPEALQAAGDYIEQALTGAGHTPRRQDVPTGNRIFHNIEVVIPGGSREDEIVVVGAHYDTVRGSPGADDNASGVAVLIELARLLQQAELDRSLRLVAFVNEEAPFFGSDAMGSLHYARQARAEDWNIVGMISLEMLGYYRDEPGTQHYPFPLDLFYPDKGNFLAFVSNLESRRLLHEVIGAFRRHAVVPSEGMAAPPQLGDIRRSDHWAFWETGYHAMMLTDTANFRNPHYHGPSDTPDRLDYATMARITQALAAALESLARP</sequence>
<dbReference type="PANTHER" id="PTHR12147">
    <property type="entry name" value="METALLOPEPTIDASE M28 FAMILY MEMBER"/>
    <property type="match status" value="1"/>
</dbReference>
<evidence type="ECO:0000313" key="3">
    <source>
        <dbReference type="EMBL" id="MBA2778507.1"/>
    </source>
</evidence>
<reference evidence="3 5" key="2">
    <citation type="submission" date="2020-07" db="EMBL/GenBank/DDBJ databases">
        <title>Identification of Halomonas strains.</title>
        <authorList>
            <person name="Xiao Z."/>
            <person name="Shen J."/>
        </authorList>
    </citation>
    <scope>NUCLEOTIDE SEQUENCE [LARGE SCALE GENOMIC DNA]</scope>
    <source>
        <strain evidence="3 5">DSM 17331</strain>
    </source>
</reference>
<evidence type="ECO:0000313" key="4">
    <source>
        <dbReference type="EMBL" id="MCG6661688.1"/>
    </source>
</evidence>
<evidence type="ECO:0000313" key="5">
    <source>
        <dbReference type="Proteomes" id="UP000518091"/>
    </source>
</evidence>
<dbReference type="EMBL" id="JACEFT010000005">
    <property type="protein sequence ID" value="MBA2778507.1"/>
    <property type="molecule type" value="Genomic_DNA"/>
</dbReference>
<dbReference type="InterPro" id="IPR045175">
    <property type="entry name" value="M28_fam"/>
</dbReference>
<dbReference type="EMBL" id="JABFUB010000005">
    <property type="protein sequence ID" value="MCG6661688.1"/>
    <property type="molecule type" value="Genomic_DNA"/>
</dbReference>
<dbReference type="SUPFAM" id="SSF53187">
    <property type="entry name" value="Zn-dependent exopeptidases"/>
    <property type="match status" value="1"/>
</dbReference>
<dbReference type="GO" id="GO:0008235">
    <property type="term" value="F:metalloexopeptidase activity"/>
    <property type="evidence" value="ECO:0007669"/>
    <property type="project" value="InterPro"/>
</dbReference>